<organism evidence="2 3">
    <name type="scientific">Eiseniibacteriota bacterium</name>
    <dbReference type="NCBI Taxonomy" id="2212470"/>
    <lineage>
        <taxon>Bacteria</taxon>
        <taxon>Candidatus Eiseniibacteriota</taxon>
    </lineage>
</organism>
<gene>
    <name evidence="2" type="ORF">ACFL6M_06410</name>
</gene>
<dbReference type="InterPro" id="IPR010262">
    <property type="entry name" value="Arylsulfotransferase_bact"/>
</dbReference>
<accession>A0ABV6YLK8</accession>
<comment type="caution">
    <text evidence="2">The sequence shown here is derived from an EMBL/GenBank/DDBJ whole genome shotgun (WGS) entry which is preliminary data.</text>
</comment>
<feature type="chain" id="PRO_5047145243" evidence="1">
    <location>
        <begin position="21"/>
        <end position="304"/>
    </location>
</feature>
<keyword evidence="3" id="KW-1185">Reference proteome</keyword>
<dbReference type="Pfam" id="PF05935">
    <property type="entry name" value="Arylsulfotrans"/>
    <property type="match status" value="1"/>
</dbReference>
<dbReference type="SUPFAM" id="SSF63829">
    <property type="entry name" value="Calcium-dependent phosphotriesterase"/>
    <property type="match status" value="1"/>
</dbReference>
<proteinExistence type="predicted"/>
<dbReference type="PANTHER" id="PTHR35340:SF5">
    <property type="entry name" value="ASST-DOMAIN-CONTAINING PROTEIN"/>
    <property type="match status" value="1"/>
</dbReference>
<dbReference type="Proteomes" id="UP001593833">
    <property type="component" value="Unassembled WGS sequence"/>
</dbReference>
<feature type="signal peptide" evidence="1">
    <location>
        <begin position="1"/>
        <end position="20"/>
    </location>
</feature>
<feature type="non-terminal residue" evidence="2">
    <location>
        <position position="304"/>
    </location>
</feature>
<evidence type="ECO:0000313" key="3">
    <source>
        <dbReference type="Proteomes" id="UP001593833"/>
    </source>
</evidence>
<dbReference type="InterPro" id="IPR053143">
    <property type="entry name" value="Arylsulfate_ST"/>
</dbReference>
<evidence type="ECO:0000313" key="2">
    <source>
        <dbReference type="EMBL" id="MFC1573215.1"/>
    </source>
</evidence>
<sequence>MRRLLFGLGLVAILSSPLSAQEPYEGETLVSPMTTTTTHLIDMDGASHKTWHGADRPASMAYLLADGSILRPCRHPEGAFMGAAAGGRVQRIDADDTVVWDYLFSTDDYQQHHDIEPMPNGNVLVVAWERKTNVEAIAAGRQGISGEMWPTLIAEIEPVGATSGTVVWEWHAWDHLIQDADPIKPGYGVIADHPELIDINYGSLPPTGGDWLHINAIDYDPVYDQIIFCSRPFGEIFVIDHSTTSEEVAGHTGGSSGMGGDILYRWGNPQAYDRGSSGDQYFFAPHGATWINSYMPGAGNILVY</sequence>
<reference evidence="2 3" key="1">
    <citation type="submission" date="2024-09" db="EMBL/GenBank/DDBJ databases">
        <authorList>
            <person name="D'Angelo T."/>
        </authorList>
    </citation>
    <scope>NUCLEOTIDE SEQUENCE [LARGE SCALE GENOMIC DNA]</scope>
    <source>
        <strain evidence="2">SAG AM-320-E07</strain>
    </source>
</reference>
<name>A0ABV6YLK8_UNCEI</name>
<protein>
    <submittedName>
        <fullName evidence="2">Aryl-sulfate sulfotransferase</fullName>
    </submittedName>
</protein>
<evidence type="ECO:0000256" key="1">
    <source>
        <dbReference type="SAM" id="SignalP"/>
    </source>
</evidence>
<dbReference type="EMBL" id="JBHPKH010000097">
    <property type="protein sequence ID" value="MFC1573215.1"/>
    <property type="molecule type" value="Genomic_DNA"/>
</dbReference>
<keyword evidence="1" id="KW-0732">Signal</keyword>
<dbReference type="PANTHER" id="PTHR35340">
    <property type="entry name" value="PQQ ENZYME REPEAT PROTEIN-RELATED"/>
    <property type="match status" value="1"/>
</dbReference>